<reference evidence="6 7" key="1">
    <citation type="journal article" date="2018" name="Int. J. Syst. Evol. Microbiol.">
        <title>Methylomusa anaerophila gen. nov., sp. nov., an anaerobic methanol-utilizing bacterium isolated from a microbial fuel cell.</title>
        <authorList>
            <person name="Amano N."/>
            <person name="Yamamuro A."/>
            <person name="Miyahara M."/>
            <person name="Kouzuma A."/>
            <person name="Abe T."/>
            <person name="Watanabe K."/>
        </authorList>
    </citation>
    <scope>NUCLEOTIDE SEQUENCE [LARGE SCALE GENOMIC DNA]</scope>
    <source>
        <strain evidence="6 7">MMFC1</strain>
    </source>
</reference>
<organism evidence="6 7">
    <name type="scientific">Methylomusa anaerophila</name>
    <dbReference type="NCBI Taxonomy" id="1930071"/>
    <lineage>
        <taxon>Bacteria</taxon>
        <taxon>Bacillati</taxon>
        <taxon>Bacillota</taxon>
        <taxon>Negativicutes</taxon>
        <taxon>Selenomonadales</taxon>
        <taxon>Sporomusaceae</taxon>
        <taxon>Methylomusa</taxon>
    </lineage>
</organism>
<protein>
    <recommendedName>
        <fullName evidence="8">DUF86 domain-containing protein</fullName>
    </recommendedName>
</protein>
<keyword evidence="7" id="KW-1185">Reference proteome</keyword>
<evidence type="ECO:0000256" key="1">
    <source>
        <dbReference type="ARBA" id="ARBA00022553"/>
    </source>
</evidence>
<dbReference type="InterPro" id="IPR008201">
    <property type="entry name" value="HepT-like"/>
</dbReference>
<evidence type="ECO:0008006" key="8">
    <source>
        <dbReference type="Google" id="ProtNLM"/>
    </source>
</evidence>
<dbReference type="GO" id="GO:0110001">
    <property type="term" value="C:toxin-antitoxin complex"/>
    <property type="evidence" value="ECO:0007669"/>
    <property type="project" value="InterPro"/>
</dbReference>
<gene>
    <name evidence="6" type="ORF">MAMMFC1_01610</name>
</gene>
<keyword evidence="4" id="KW-0547">Nucleotide-binding</keyword>
<name>A0A348AIP5_9FIRM</name>
<dbReference type="AlphaFoldDB" id="A0A348AIP5"/>
<dbReference type="OrthoDB" id="9810538at2"/>
<dbReference type="PANTHER" id="PTHR34139:SF1">
    <property type="entry name" value="RNASE MJ1380-RELATED"/>
    <property type="match status" value="1"/>
</dbReference>
<dbReference type="Pfam" id="PF01934">
    <property type="entry name" value="HepT-like"/>
    <property type="match status" value="1"/>
</dbReference>
<dbReference type="GO" id="GO:0016787">
    <property type="term" value="F:hydrolase activity"/>
    <property type="evidence" value="ECO:0007669"/>
    <property type="project" value="UniProtKB-KW"/>
</dbReference>
<keyword evidence="5" id="KW-0378">Hydrolase</keyword>
<evidence type="ECO:0000313" key="6">
    <source>
        <dbReference type="EMBL" id="BBB90943.1"/>
    </source>
</evidence>
<sequence>MSRKKNREYRDYIEDIYNDLVRVREFTEGLTFEEFMLDVRTQYAVCKALENMGEASKHIPESIRRKFPQIPFKQMAGLRDVVTHNYDGIGYDMIWQVVTHDLPPIEGHLMDILSQNF</sequence>
<evidence type="ECO:0000256" key="4">
    <source>
        <dbReference type="ARBA" id="ARBA00022741"/>
    </source>
</evidence>
<dbReference type="KEGG" id="mana:MAMMFC1_01610"/>
<dbReference type="RefSeq" id="WP_126307979.1">
    <property type="nucleotide sequence ID" value="NZ_AP018449.1"/>
</dbReference>
<dbReference type="PANTHER" id="PTHR34139">
    <property type="entry name" value="UPF0331 PROTEIN MJ0127"/>
    <property type="match status" value="1"/>
</dbReference>
<keyword evidence="1" id="KW-0597">Phosphoprotein</keyword>
<dbReference type="GO" id="GO:0000166">
    <property type="term" value="F:nucleotide binding"/>
    <property type="evidence" value="ECO:0007669"/>
    <property type="project" value="UniProtKB-KW"/>
</dbReference>
<dbReference type="EMBL" id="AP018449">
    <property type="protein sequence ID" value="BBB90943.1"/>
    <property type="molecule type" value="Genomic_DNA"/>
</dbReference>
<evidence type="ECO:0000256" key="3">
    <source>
        <dbReference type="ARBA" id="ARBA00022722"/>
    </source>
</evidence>
<evidence type="ECO:0000313" key="7">
    <source>
        <dbReference type="Proteomes" id="UP000276437"/>
    </source>
</evidence>
<dbReference type="GO" id="GO:0004540">
    <property type="term" value="F:RNA nuclease activity"/>
    <property type="evidence" value="ECO:0007669"/>
    <property type="project" value="InterPro"/>
</dbReference>
<keyword evidence="3" id="KW-0540">Nuclease</keyword>
<accession>A0A348AIP5</accession>
<proteinExistence type="predicted"/>
<dbReference type="Proteomes" id="UP000276437">
    <property type="component" value="Chromosome"/>
</dbReference>
<evidence type="ECO:0000256" key="2">
    <source>
        <dbReference type="ARBA" id="ARBA00022649"/>
    </source>
</evidence>
<dbReference type="InterPro" id="IPR051813">
    <property type="entry name" value="HepT_RNase_toxin"/>
</dbReference>
<evidence type="ECO:0000256" key="5">
    <source>
        <dbReference type="ARBA" id="ARBA00022801"/>
    </source>
</evidence>
<keyword evidence="2" id="KW-1277">Toxin-antitoxin system</keyword>